<dbReference type="GeneID" id="34456370"/>
<feature type="region of interest" description="Disordered" evidence="1">
    <location>
        <begin position="1"/>
        <end position="115"/>
    </location>
</feature>
<gene>
    <name evidence="3" type="ORF">ASPGLDRAFT_120031</name>
</gene>
<dbReference type="AlphaFoldDB" id="A0A1L9VUB1"/>
<feature type="compositionally biased region" description="Low complexity" evidence="1">
    <location>
        <begin position="395"/>
        <end position="413"/>
    </location>
</feature>
<dbReference type="OrthoDB" id="5383338at2759"/>
<sequence>MSQFRLFPPLTPTSSTKDNLPSRGGRKVLVDNTSQSTPTLLEDLKGSRKTDAVLRQIRENAKAIQPPKPPPKAHVTKPASKLSDRLRGGGRGDGDEERQEQEQEPERVALSSSSTLVENRAPGRFSAFSIPIRSIFPRYNPNLPLNRQEYYPQLSSSNSRSRQKPKGLVLSPEPDIDRALGPKTVPASVMDFPPGLLDSVEVQYSSAAELQGLWEAANGQRPENHTASFNLRLTRTDPTTFSFGSPQHQHPFYTLRLTTPTELTISRTNPSKPTNSIPIMTLTLENRTRREPPSDGLVSIISSRLAAMLAIEQIDELVKQQHLTPSEALEAERKALKRAEEQESCRLAWNHDLRLYTLEHPSFSKPRTPALVGAANIPLSPVRSKGPGAVHITVSSPSSNNNNPQPQSQSQSQPQPPTILVTTPTPSNSTSTESARLAPTPRTSTLPLTDSNDPLASLDLSTKTLRISSGAVIATIPSLYAIDSVVAGILAVAVADEGSRGVLMGMEMRMGIGTCQSQSENAGLELVSTAAEREDAMLGSDLVGRVKSGPNPGTVDDNDNDKREPSSDTPKPSFWNWLRKPQPRESKPKKQKNKKIVIEEFDLEKYGRYGPSSSREGEKLPSIARGVLRVLFWGLNLVVKLLTAMVKVLAWVLVNLTRCVTSERF</sequence>
<protein>
    <submittedName>
        <fullName evidence="3">Uncharacterized protein</fullName>
    </submittedName>
</protein>
<feature type="compositionally biased region" description="Basic and acidic residues" evidence="1">
    <location>
        <begin position="42"/>
        <end position="61"/>
    </location>
</feature>
<reference evidence="4" key="1">
    <citation type="journal article" date="2017" name="Genome Biol.">
        <title>Comparative genomics reveals high biological diversity and specific adaptations in the industrially and medically important fungal genus Aspergillus.</title>
        <authorList>
            <person name="de Vries R.P."/>
            <person name="Riley R."/>
            <person name="Wiebenga A."/>
            <person name="Aguilar-Osorio G."/>
            <person name="Amillis S."/>
            <person name="Uchima C.A."/>
            <person name="Anderluh G."/>
            <person name="Asadollahi M."/>
            <person name="Askin M."/>
            <person name="Barry K."/>
            <person name="Battaglia E."/>
            <person name="Bayram O."/>
            <person name="Benocci T."/>
            <person name="Braus-Stromeyer S.A."/>
            <person name="Caldana C."/>
            <person name="Canovas D."/>
            <person name="Cerqueira G.C."/>
            <person name="Chen F."/>
            <person name="Chen W."/>
            <person name="Choi C."/>
            <person name="Clum A."/>
            <person name="Dos Santos R.A."/>
            <person name="Damasio A.R."/>
            <person name="Diallinas G."/>
            <person name="Emri T."/>
            <person name="Fekete E."/>
            <person name="Flipphi M."/>
            <person name="Freyberg S."/>
            <person name="Gallo A."/>
            <person name="Gournas C."/>
            <person name="Habgood R."/>
            <person name="Hainaut M."/>
            <person name="Harispe M.L."/>
            <person name="Henrissat B."/>
            <person name="Hilden K.S."/>
            <person name="Hope R."/>
            <person name="Hossain A."/>
            <person name="Karabika E."/>
            <person name="Karaffa L."/>
            <person name="Karanyi Z."/>
            <person name="Krasevec N."/>
            <person name="Kuo A."/>
            <person name="Kusch H."/>
            <person name="LaButti K."/>
            <person name="Lagendijk E.L."/>
            <person name="Lapidus A."/>
            <person name="Levasseur A."/>
            <person name="Lindquist E."/>
            <person name="Lipzen A."/>
            <person name="Logrieco A.F."/>
            <person name="MacCabe A."/>
            <person name="Maekelae M.R."/>
            <person name="Malavazi I."/>
            <person name="Melin P."/>
            <person name="Meyer V."/>
            <person name="Mielnichuk N."/>
            <person name="Miskei M."/>
            <person name="Molnar A.P."/>
            <person name="Mule G."/>
            <person name="Ngan C.Y."/>
            <person name="Orejas M."/>
            <person name="Orosz E."/>
            <person name="Ouedraogo J.P."/>
            <person name="Overkamp K.M."/>
            <person name="Park H.-S."/>
            <person name="Perrone G."/>
            <person name="Piumi F."/>
            <person name="Punt P.J."/>
            <person name="Ram A.F."/>
            <person name="Ramon A."/>
            <person name="Rauscher S."/>
            <person name="Record E."/>
            <person name="Riano-Pachon D.M."/>
            <person name="Robert V."/>
            <person name="Roehrig J."/>
            <person name="Ruller R."/>
            <person name="Salamov A."/>
            <person name="Salih N.S."/>
            <person name="Samson R.A."/>
            <person name="Sandor E."/>
            <person name="Sanguinetti M."/>
            <person name="Schuetze T."/>
            <person name="Sepcic K."/>
            <person name="Shelest E."/>
            <person name="Sherlock G."/>
            <person name="Sophianopoulou V."/>
            <person name="Squina F.M."/>
            <person name="Sun H."/>
            <person name="Susca A."/>
            <person name="Todd R.B."/>
            <person name="Tsang A."/>
            <person name="Unkles S.E."/>
            <person name="van de Wiele N."/>
            <person name="van Rossen-Uffink D."/>
            <person name="Oliveira J.V."/>
            <person name="Vesth T.C."/>
            <person name="Visser J."/>
            <person name="Yu J.-H."/>
            <person name="Zhou M."/>
            <person name="Andersen M.R."/>
            <person name="Archer D.B."/>
            <person name="Baker S.E."/>
            <person name="Benoit I."/>
            <person name="Brakhage A.A."/>
            <person name="Braus G.H."/>
            <person name="Fischer R."/>
            <person name="Frisvad J.C."/>
            <person name="Goldman G.H."/>
            <person name="Houbraken J."/>
            <person name="Oakley B."/>
            <person name="Pocsi I."/>
            <person name="Scazzocchio C."/>
            <person name="Seiboth B."/>
            <person name="vanKuyk P.A."/>
            <person name="Wortman J."/>
            <person name="Dyer P.S."/>
            <person name="Grigoriev I.V."/>
        </authorList>
    </citation>
    <scope>NUCLEOTIDE SEQUENCE [LARGE SCALE GENOMIC DNA]</scope>
    <source>
        <strain evidence="4">CBS 516.65</strain>
    </source>
</reference>
<dbReference type="VEuPathDB" id="FungiDB:ASPGLDRAFT_120031"/>
<feature type="compositionally biased region" description="Polar residues" evidence="1">
    <location>
        <begin position="441"/>
        <end position="453"/>
    </location>
</feature>
<feature type="transmembrane region" description="Helical" evidence="2">
    <location>
        <begin position="630"/>
        <end position="654"/>
    </location>
</feature>
<feature type="compositionally biased region" description="Low complexity" evidence="1">
    <location>
        <begin position="422"/>
        <end position="434"/>
    </location>
</feature>
<dbReference type="RefSeq" id="XP_022404165.1">
    <property type="nucleotide sequence ID" value="XM_022540109.1"/>
</dbReference>
<accession>A0A1L9VUB1</accession>
<name>A0A1L9VUB1_ASPGL</name>
<keyword evidence="4" id="KW-1185">Reference proteome</keyword>
<feature type="region of interest" description="Disordered" evidence="1">
    <location>
        <begin position="380"/>
        <end position="453"/>
    </location>
</feature>
<feature type="region of interest" description="Disordered" evidence="1">
    <location>
        <begin position="540"/>
        <end position="593"/>
    </location>
</feature>
<feature type="region of interest" description="Disordered" evidence="1">
    <location>
        <begin position="153"/>
        <end position="182"/>
    </location>
</feature>
<proteinExistence type="predicted"/>
<organism evidence="3 4">
    <name type="scientific">Aspergillus glaucus CBS 516.65</name>
    <dbReference type="NCBI Taxonomy" id="1160497"/>
    <lineage>
        <taxon>Eukaryota</taxon>
        <taxon>Fungi</taxon>
        <taxon>Dikarya</taxon>
        <taxon>Ascomycota</taxon>
        <taxon>Pezizomycotina</taxon>
        <taxon>Eurotiomycetes</taxon>
        <taxon>Eurotiomycetidae</taxon>
        <taxon>Eurotiales</taxon>
        <taxon>Aspergillaceae</taxon>
        <taxon>Aspergillus</taxon>
        <taxon>Aspergillus subgen. Aspergillus</taxon>
    </lineage>
</organism>
<keyword evidence="2" id="KW-0472">Membrane</keyword>
<keyword evidence="2" id="KW-0812">Transmembrane</keyword>
<evidence type="ECO:0000256" key="2">
    <source>
        <dbReference type="SAM" id="Phobius"/>
    </source>
</evidence>
<evidence type="ECO:0000313" key="3">
    <source>
        <dbReference type="EMBL" id="OJJ87476.1"/>
    </source>
</evidence>
<keyword evidence="2" id="KW-1133">Transmembrane helix</keyword>
<evidence type="ECO:0000256" key="1">
    <source>
        <dbReference type="SAM" id="MobiDB-lite"/>
    </source>
</evidence>
<dbReference type="Proteomes" id="UP000184300">
    <property type="component" value="Unassembled WGS sequence"/>
</dbReference>
<feature type="compositionally biased region" description="Basic and acidic residues" evidence="1">
    <location>
        <begin position="82"/>
        <end position="93"/>
    </location>
</feature>
<evidence type="ECO:0000313" key="4">
    <source>
        <dbReference type="Proteomes" id="UP000184300"/>
    </source>
</evidence>
<dbReference type="EMBL" id="KV878891">
    <property type="protein sequence ID" value="OJJ87476.1"/>
    <property type="molecule type" value="Genomic_DNA"/>
</dbReference>